<dbReference type="SUPFAM" id="SSF51735">
    <property type="entry name" value="NAD(P)-binding Rossmann-fold domains"/>
    <property type="match status" value="1"/>
</dbReference>
<dbReference type="PANTHER" id="PTHR48079">
    <property type="entry name" value="PROTEIN YEEZ"/>
    <property type="match status" value="1"/>
</dbReference>
<keyword evidence="3" id="KW-1185">Reference proteome</keyword>
<reference evidence="2" key="1">
    <citation type="journal article" date="2023" name="Mol. Phylogenet. Evol.">
        <title>Genome-scale phylogeny and comparative genomics of the fungal order Sordariales.</title>
        <authorList>
            <person name="Hensen N."/>
            <person name="Bonometti L."/>
            <person name="Westerberg I."/>
            <person name="Brannstrom I.O."/>
            <person name="Guillou S."/>
            <person name="Cros-Aarteil S."/>
            <person name="Calhoun S."/>
            <person name="Haridas S."/>
            <person name="Kuo A."/>
            <person name="Mondo S."/>
            <person name="Pangilinan J."/>
            <person name="Riley R."/>
            <person name="LaButti K."/>
            <person name="Andreopoulos B."/>
            <person name="Lipzen A."/>
            <person name="Chen C."/>
            <person name="Yan M."/>
            <person name="Daum C."/>
            <person name="Ng V."/>
            <person name="Clum A."/>
            <person name="Steindorff A."/>
            <person name="Ohm R.A."/>
            <person name="Martin F."/>
            <person name="Silar P."/>
            <person name="Natvig D.O."/>
            <person name="Lalanne C."/>
            <person name="Gautier V."/>
            <person name="Ament-Velasquez S.L."/>
            <person name="Kruys A."/>
            <person name="Hutchinson M.I."/>
            <person name="Powell A.J."/>
            <person name="Barry K."/>
            <person name="Miller A.N."/>
            <person name="Grigoriev I.V."/>
            <person name="Debuchy R."/>
            <person name="Gladieux P."/>
            <person name="Hiltunen Thoren M."/>
            <person name="Johannesson H."/>
        </authorList>
    </citation>
    <scope>NUCLEOTIDE SEQUENCE</scope>
    <source>
        <strain evidence="2">CBS 532.94</strain>
    </source>
</reference>
<dbReference type="InterPro" id="IPR001509">
    <property type="entry name" value="Epimerase_deHydtase"/>
</dbReference>
<dbReference type="InterPro" id="IPR036291">
    <property type="entry name" value="NAD(P)-bd_dom_sf"/>
</dbReference>
<dbReference type="PANTHER" id="PTHR48079:SF6">
    <property type="entry name" value="NAD(P)-BINDING DOMAIN-CONTAINING PROTEIN-RELATED"/>
    <property type="match status" value="1"/>
</dbReference>
<dbReference type="AlphaFoldDB" id="A0AAN7CC82"/>
<dbReference type="InterPro" id="IPR051783">
    <property type="entry name" value="NAD(P)-dependent_oxidoreduct"/>
</dbReference>
<dbReference type="EMBL" id="MU860073">
    <property type="protein sequence ID" value="KAK4239095.1"/>
    <property type="molecule type" value="Genomic_DNA"/>
</dbReference>
<feature type="domain" description="NAD-dependent epimerase/dehydratase" evidence="1">
    <location>
        <begin position="146"/>
        <end position="233"/>
    </location>
</feature>
<protein>
    <recommendedName>
        <fullName evidence="1">NAD-dependent epimerase/dehydratase domain-containing protein</fullName>
    </recommendedName>
</protein>
<accession>A0AAN7CC82</accession>
<reference evidence="2" key="2">
    <citation type="submission" date="2023-05" db="EMBL/GenBank/DDBJ databases">
        <authorList>
            <consortium name="Lawrence Berkeley National Laboratory"/>
            <person name="Steindorff A."/>
            <person name="Hensen N."/>
            <person name="Bonometti L."/>
            <person name="Westerberg I."/>
            <person name="Brannstrom I.O."/>
            <person name="Guillou S."/>
            <person name="Cros-Aarteil S."/>
            <person name="Calhoun S."/>
            <person name="Haridas S."/>
            <person name="Kuo A."/>
            <person name="Mondo S."/>
            <person name="Pangilinan J."/>
            <person name="Riley R."/>
            <person name="Labutti K."/>
            <person name="Andreopoulos B."/>
            <person name="Lipzen A."/>
            <person name="Chen C."/>
            <person name="Yanf M."/>
            <person name="Daum C."/>
            <person name="Ng V."/>
            <person name="Clum A."/>
            <person name="Ohm R."/>
            <person name="Martin F."/>
            <person name="Silar P."/>
            <person name="Natvig D."/>
            <person name="Lalanne C."/>
            <person name="Gautier V."/>
            <person name="Ament-Velasquez S.L."/>
            <person name="Kruys A."/>
            <person name="Hutchinson M.I."/>
            <person name="Powell A.J."/>
            <person name="Barry K."/>
            <person name="Miller A.N."/>
            <person name="Grigoriev I.V."/>
            <person name="Debuchy R."/>
            <person name="Gladieux P."/>
            <person name="Thoren M.H."/>
            <person name="Johannesson H."/>
        </authorList>
    </citation>
    <scope>NUCLEOTIDE SEQUENCE</scope>
    <source>
        <strain evidence="2">CBS 532.94</strain>
    </source>
</reference>
<dbReference type="Pfam" id="PF01370">
    <property type="entry name" value="Epimerase"/>
    <property type="match status" value="1"/>
</dbReference>
<evidence type="ECO:0000313" key="3">
    <source>
        <dbReference type="Proteomes" id="UP001303760"/>
    </source>
</evidence>
<dbReference type="Gene3D" id="3.40.50.720">
    <property type="entry name" value="NAD(P)-binding Rossmann-like Domain"/>
    <property type="match status" value="1"/>
</dbReference>
<gene>
    <name evidence="2" type="ORF">C8A03DRAFT_32839</name>
</gene>
<dbReference type="Proteomes" id="UP001303760">
    <property type="component" value="Unassembled WGS sequence"/>
</dbReference>
<evidence type="ECO:0000259" key="1">
    <source>
        <dbReference type="Pfam" id="PF01370"/>
    </source>
</evidence>
<name>A0AAN7CC82_9PEZI</name>
<evidence type="ECO:0000313" key="2">
    <source>
        <dbReference type="EMBL" id="KAK4239095.1"/>
    </source>
</evidence>
<sequence>MGGSFLAQLLASSNPKIRELSFSAVVRKQEQADVLANHGVNAILIQDLDDSAALKRAASEHDIVIHSANDFHPASAQALIEGLAERKKTTGREVYYIQTSGTSNLASQPLTNPHLPPAPPNNNPNGRDIFSDTSNIHQYLLSREALEPYAQRITDLTVLRTGKATGVRTIIVMSPTVYGVGLGLFNKRSIQRPLLIRGALAKGRAVYVGDGAGEWDHVHVQDLAELYELLVKKVGRPHSWKELAEAVGKAGYELGALETAGPVEMSVAEFAREWLGGNEKLAELGFTSRSVTDAKRSRSLGWQPRKTDEDWWASFKEEFAAISAQTKA</sequence>
<organism evidence="2 3">
    <name type="scientific">Achaetomium macrosporum</name>
    <dbReference type="NCBI Taxonomy" id="79813"/>
    <lineage>
        <taxon>Eukaryota</taxon>
        <taxon>Fungi</taxon>
        <taxon>Dikarya</taxon>
        <taxon>Ascomycota</taxon>
        <taxon>Pezizomycotina</taxon>
        <taxon>Sordariomycetes</taxon>
        <taxon>Sordariomycetidae</taxon>
        <taxon>Sordariales</taxon>
        <taxon>Chaetomiaceae</taxon>
        <taxon>Achaetomium</taxon>
    </lineage>
</organism>
<comment type="caution">
    <text evidence="2">The sequence shown here is derived from an EMBL/GenBank/DDBJ whole genome shotgun (WGS) entry which is preliminary data.</text>
</comment>
<dbReference type="GO" id="GO:0005737">
    <property type="term" value="C:cytoplasm"/>
    <property type="evidence" value="ECO:0007669"/>
    <property type="project" value="TreeGrafter"/>
</dbReference>
<proteinExistence type="predicted"/>
<dbReference type="GO" id="GO:0004029">
    <property type="term" value="F:aldehyde dehydrogenase (NAD+) activity"/>
    <property type="evidence" value="ECO:0007669"/>
    <property type="project" value="TreeGrafter"/>
</dbReference>